<sequence length="245" mass="27530">MMETYKPPTYVTYARRLWDRLASSASLIYWPVKTTYFKAGIKIWDRLVSFARNVDWPIALGVFYLISMIGLTVAIYLRCAARERLLVRPSGSHFTSRYLPVAYLSSASGKVEDMFLSADQFVVFSILNDKISKRRHAMCTDQLSWFQFCHLAAAEVYQRISSPVSEGQFNSGRDDHGGLLLDRVIDSSIQDLVKPYIRYIFMSKTNVPPHVLDASMSLADTRARGVPDIGPIGDISAANISIASV</sequence>
<keyword evidence="1" id="KW-0472">Membrane</keyword>
<evidence type="ECO:0000256" key="1">
    <source>
        <dbReference type="SAM" id="Phobius"/>
    </source>
</evidence>
<evidence type="ECO:0000313" key="2">
    <source>
        <dbReference type="EMBL" id="BDT62983.1"/>
    </source>
</evidence>
<dbReference type="EMBL" id="LC738880">
    <property type="protein sequence ID" value="BDT62983.1"/>
    <property type="molecule type" value="Genomic_DNA"/>
</dbReference>
<keyword evidence="1" id="KW-1133">Transmembrane helix</keyword>
<keyword evidence="1" id="KW-0812">Transmembrane</keyword>
<reference evidence="2" key="1">
    <citation type="submission" date="2022-10" db="EMBL/GenBank/DDBJ databases">
        <title>Genome sequences of endogenous nimaviruses in decapod crustaceans.</title>
        <authorList>
            <person name="Kawato S."/>
            <person name="Nozaki R."/>
            <person name="Kondo H."/>
            <person name="Hirono I."/>
        </authorList>
    </citation>
    <scope>NUCLEOTIDE SEQUENCE</scope>
    <source>
        <strain evidence="2">Ube2021</strain>
    </source>
</reference>
<accession>A0A9C7BMY7</accession>
<name>A0A9C7BMY7_9VIRU</name>
<feature type="transmembrane region" description="Helical" evidence="1">
    <location>
        <begin position="56"/>
        <end position="77"/>
    </location>
</feature>
<protein>
    <submittedName>
        <fullName evidence="2">Wsv021-like protein</fullName>
    </submittedName>
</protein>
<proteinExistence type="predicted"/>
<organism evidence="2">
    <name type="scientific">Trachysalambria curvirostris nimavirus</name>
    <dbReference type="NCBI Taxonomy" id="2984282"/>
    <lineage>
        <taxon>Viruses</taxon>
        <taxon>Viruses incertae sedis</taxon>
        <taxon>Naldaviricetes</taxon>
        <taxon>Nimaviridae</taxon>
    </lineage>
</organism>